<sequence length="70" mass="7997">MAPILEGKVKEHKDESDSNKSDRHWKKPLKKAKVLSDDSYGRGSSAMEIPDVPPLDLMQLIRPFRKLIPQ</sequence>
<comment type="caution">
    <text evidence="3">The sequence shown here is derived from an EMBL/GenBank/DDBJ whole genome shotgun (WGS) entry which is preliminary data.</text>
</comment>
<dbReference type="AlphaFoldDB" id="A0A5D3D9Y3"/>
<gene>
    <name evidence="3" type="ORF">E5676_scaffold708G00380</name>
    <name evidence="2" type="ORF">E6C27_scaffold125G001470</name>
</gene>
<protein>
    <submittedName>
        <fullName evidence="3">Uncharacterized protein</fullName>
    </submittedName>
</protein>
<name>A0A5D3D9Y3_CUCMM</name>
<dbReference type="EMBL" id="SSTE01017007">
    <property type="protein sequence ID" value="KAA0040950.1"/>
    <property type="molecule type" value="Genomic_DNA"/>
</dbReference>
<dbReference type="Proteomes" id="UP000321393">
    <property type="component" value="Unassembled WGS sequence"/>
</dbReference>
<proteinExistence type="predicted"/>
<evidence type="ECO:0000256" key="1">
    <source>
        <dbReference type="SAM" id="MobiDB-lite"/>
    </source>
</evidence>
<organism evidence="3 5">
    <name type="scientific">Cucumis melo var. makuwa</name>
    <name type="common">Oriental melon</name>
    <dbReference type="NCBI Taxonomy" id="1194695"/>
    <lineage>
        <taxon>Eukaryota</taxon>
        <taxon>Viridiplantae</taxon>
        <taxon>Streptophyta</taxon>
        <taxon>Embryophyta</taxon>
        <taxon>Tracheophyta</taxon>
        <taxon>Spermatophyta</taxon>
        <taxon>Magnoliopsida</taxon>
        <taxon>eudicotyledons</taxon>
        <taxon>Gunneridae</taxon>
        <taxon>Pentapetalae</taxon>
        <taxon>rosids</taxon>
        <taxon>fabids</taxon>
        <taxon>Cucurbitales</taxon>
        <taxon>Cucurbitaceae</taxon>
        <taxon>Benincaseae</taxon>
        <taxon>Cucumis</taxon>
    </lineage>
</organism>
<feature type="region of interest" description="Disordered" evidence="1">
    <location>
        <begin position="1"/>
        <end position="30"/>
    </location>
</feature>
<evidence type="ECO:0000313" key="4">
    <source>
        <dbReference type="Proteomes" id="UP000321393"/>
    </source>
</evidence>
<dbReference type="OrthoDB" id="1831854at2759"/>
<reference evidence="4 5" key="1">
    <citation type="submission" date="2019-08" db="EMBL/GenBank/DDBJ databases">
        <title>Draft genome sequences of two oriental melons (Cucumis melo L. var makuwa).</title>
        <authorList>
            <person name="Kwon S.-Y."/>
        </authorList>
    </citation>
    <scope>NUCLEOTIDE SEQUENCE [LARGE SCALE GENOMIC DNA]</scope>
    <source>
        <strain evidence="5">cv. Chang Bougi</strain>
        <strain evidence="4">cv. SW 3</strain>
        <tissue evidence="3">Leaf</tissue>
    </source>
</reference>
<dbReference type="EMBL" id="SSTD01006392">
    <property type="protein sequence ID" value="TYK20309.1"/>
    <property type="molecule type" value="Genomic_DNA"/>
</dbReference>
<evidence type="ECO:0000313" key="5">
    <source>
        <dbReference type="Proteomes" id="UP000321947"/>
    </source>
</evidence>
<dbReference type="Proteomes" id="UP000321947">
    <property type="component" value="Unassembled WGS sequence"/>
</dbReference>
<evidence type="ECO:0000313" key="2">
    <source>
        <dbReference type="EMBL" id="KAA0040950.1"/>
    </source>
</evidence>
<feature type="compositionally biased region" description="Basic and acidic residues" evidence="1">
    <location>
        <begin position="7"/>
        <end position="22"/>
    </location>
</feature>
<evidence type="ECO:0000313" key="3">
    <source>
        <dbReference type="EMBL" id="TYK20309.1"/>
    </source>
</evidence>
<accession>A0A5D3D9Y3</accession>